<sequence length="96" mass="10511">MFTEKKGSASFNAIQRFTCLPSPVSLLDIEVCEATDDSSVEINSSSCPTNSIPSDVPLQGNPVDEKDTNDLHFLEEEGHALNVVERNDLMILLNES</sequence>
<dbReference type="EMBL" id="BMAV01015078">
    <property type="protein sequence ID" value="GFY64122.1"/>
    <property type="molecule type" value="Genomic_DNA"/>
</dbReference>
<proteinExistence type="predicted"/>
<protein>
    <submittedName>
        <fullName evidence="2">Uncharacterized protein</fullName>
    </submittedName>
</protein>
<name>A0A8X6Y2E8_9ARAC</name>
<keyword evidence="3" id="KW-1185">Reference proteome</keyword>
<evidence type="ECO:0000313" key="3">
    <source>
        <dbReference type="Proteomes" id="UP000886998"/>
    </source>
</evidence>
<evidence type="ECO:0000313" key="2">
    <source>
        <dbReference type="EMBL" id="GFY64122.1"/>
    </source>
</evidence>
<dbReference type="AlphaFoldDB" id="A0A8X6Y2E8"/>
<reference evidence="2" key="1">
    <citation type="submission" date="2020-08" db="EMBL/GenBank/DDBJ databases">
        <title>Multicomponent nature underlies the extraordinary mechanical properties of spider dragline silk.</title>
        <authorList>
            <person name="Kono N."/>
            <person name="Nakamura H."/>
            <person name="Mori M."/>
            <person name="Yoshida Y."/>
            <person name="Ohtoshi R."/>
            <person name="Malay A.D."/>
            <person name="Moran D.A.P."/>
            <person name="Tomita M."/>
            <person name="Numata K."/>
            <person name="Arakawa K."/>
        </authorList>
    </citation>
    <scope>NUCLEOTIDE SEQUENCE</scope>
</reference>
<feature type="compositionally biased region" description="Polar residues" evidence="1">
    <location>
        <begin position="42"/>
        <end position="53"/>
    </location>
</feature>
<evidence type="ECO:0000256" key="1">
    <source>
        <dbReference type="SAM" id="MobiDB-lite"/>
    </source>
</evidence>
<organism evidence="2 3">
    <name type="scientific">Trichonephila inaurata madagascariensis</name>
    <dbReference type="NCBI Taxonomy" id="2747483"/>
    <lineage>
        <taxon>Eukaryota</taxon>
        <taxon>Metazoa</taxon>
        <taxon>Ecdysozoa</taxon>
        <taxon>Arthropoda</taxon>
        <taxon>Chelicerata</taxon>
        <taxon>Arachnida</taxon>
        <taxon>Araneae</taxon>
        <taxon>Araneomorphae</taxon>
        <taxon>Entelegynae</taxon>
        <taxon>Araneoidea</taxon>
        <taxon>Nephilidae</taxon>
        <taxon>Trichonephila</taxon>
        <taxon>Trichonephila inaurata</taxon>
    </lineage>
</organism>
<comment type="caution">
    <text evidence="2">The sequence shown here is derived from an EMBL/GenBank/DDBJ whole genome shotgun (WGS) entry which is preliminary data.</text>
</comment>
<gene>
    <name evidence="2" type="ORF">TNIN_81671</name>
</gene>
<feature type="region of interest" description="Disordered" evidence="1">
    <location>
        <begin position="42"/>
        <end position="62"/>
    </location>
</feature>
<dbReference type="Proteomes" id="UP000886998">
    <property type="component" value="Unassembled WGS sequence"/>
</dbReference>
<accession>A0A8X6Y2E8</accession>